<evidence type="ECO:0000256" key="2">
    <source>
        <dbReference type="ARBA" id="ARBA00010544"/>
    </source>
</evidence>
<feature type="transmembrane region" description="Helical" evidence="6">
    <location>
        <begin position="61"/>
        <end position="80"/>
    </location>
</feature>
<keyword evidence="5 6" id="KW-0472">Membrane</keyword>
<accession>A0A5Q3QCZ7</accession>
<evidence type="ECO:0000256" key="4">
    <source>
        <dbReference type="ARBA" id="ARBA00022989"/>
    </source>
</evidence>
<feature type="transmembrane region" description="Helical" evidence="6">
    <location>
        <begin position="133"/>
        <end position="159"/>
    </location>
</feature>
<dbReference type="PRINTS" id="PR01414">
    <property type="entry name" value="CCMBBIOGNSIS"/>
</dbReference>
<gene>
    <name evidence="7" type="ORF">GIY23_12605</name>
</gene>
<dbReference type="AlphaFoldDB" id="A0A5Q3QCZ7"/>
<dbReference type="GO" id="GO:0016020">
    <property type="term" value="C:membrane"/>
    <property type="evidence" value="ECO:0007669"/>
    <property type="project" value="UniProtKB-SubCell"/>
</dbReference>
<feature type="transmembrane region" description="Helical" evidence="6">
    <location>
        <begin position="27"/>
        <end position="49"/>
    </location>
</feature>
<dbReference type="GO" id="GO:0017004">
    <property type="term" value="P:cytochrome complex assembly"/>
    <property type="evidence" value="ECO:0007669"/>
    <property type="project" value="InterPro"/>
</dbReference>
<feature type="transmembrane region" description="Helical" evidence="6">
    <location>
        <begin position="101"/>
        <end position="127"/>
    </location>
</feature>
<evidence type="ECO:0000313" key="7">
    <source>
        <dbReference type="EMBL" id="QGK72243.1"/>
    </source>
</evidence>
<keyword evidence="3 6" id="KW-0812">Transmembrane</keyword>
<name>A0A5Q3QCZ7_9PSEU</name>
<keyword evidence="8" id="KW-1185">Reference proteome</keyword>
<dbReference type="Proteomes" id="UP000371041">
    <property type="component" value="Chromosome"/>
</dbReference>
<comment type="subcellular location">
    <subcellularLocation>
        <location evidence="1">Membrane</location>
        <topology evidence="1">Multi-pass membrane protein</topology>
    </subcellularLocation>
</comment>
<evidence type="ECO:0000256" key="5">
    <source>
        <dbReference type="ARBA" id="ARBA00023136"/>
    </source>
</evidence>
<proteinExistence type="inferred from homology"/>
<feature type="transmembrane region" description="Helical" evidence="6">
    <location>
        <begin position="171"/>
        <end position="191"/>
    </location>
</feature>
<comment type="similarity">
    <text evidence="2">Belongs to the CcmB/CycW/HelB family.</text>
</comment>
<evidence type="ECO:0000256" key="1">
    <source>
        <dbReference type="ARBA" id="ARBA00004141"/>
    </source>
</evidence>
<organism evidence="7 8">
    <name type="scientific">Allosaccharopolyspora coralli</name>
    <dbReference type="NCBI Taxonomy" id="2665642"/>
    <lineage>
        <taxon>Bacteria</taxon>
        <taxon>Bacillati</taxon>
        <taxon>Actinomycetota</taxon>
        <taxon>Actinomycetes</taxon>
        <taxon>Pseudonocardiales</taxon>
        <taxon>Pseudonocardiaceae</taxon>
        <taxon>Allosaccharopolyspora</taxon>
    </lineage>
</organism>
<reference evidence="8" key="1">
    <citation type="submission" date="2019-11" db="EMBL/GenBank/DDBJ databases">
        <title>The complete genome sequence of Saccharopolyspora sp. E2A.</title>
        <authorList>
            <person name="Zhang G."/>
        </authorList>
    </citation>
    <scope>NUCLEOTIDE SEQUENCE [LARGE SCALE GENOMIC DNA]</scope>
    <source>
        <strain evidence="8">E2A</strain>
    </source>
</reference>
<dbReference type="KEGG" id="sace:GIY23_12605"/>
<dbReference type="InterPro" id="IPR003544">
    <property type="entry name" value="Cyt_c_biogenesis_CcmB"/>
</dbReference>
<evidence type="ECO:0000256" key="6">
    <source>
        <dbReference type="SAM" id="Phobius"/>
    </source>
</evidence>
<evidence type="ECO:0000313" key="8">
    <source>
        <dbReference type="Proteomes" id="UP000371041"/>
    </source>
</evidence>
<feature type="transmembrane region" description="Helical" evidence="6">
    <location>
        <begin position="197"/>
        <end position="219"/>
    </location>
</feature>
<keyword evidence="4 6" id="KW-1133">Transmembrane helix</keyword>
<protein>
    <submittedName>
        <fullName evidence="7">ABC transporter permease</fullName>
    </submittedName>
</protein>
<evidence type="ECO:0000256" key="3">
    <source>
        <dbReference type="ARBA" id="ARBA00022692"/>
    </source>
</evidence>
<sequence length="226" mass="23618">MASVRPGPLRQCVELAKRDLRLEARGLESLLVIAPFGAMALLLAPMAVGTNTPLLRQLGPGLYWLVVLLFGVLVFFRYSASDTPAQHAALRLCGVDPVARLAGRAAANTVLLLAVEAVLAPVAIVLYSPDLTGGLWLVPMLPLVAVGLAVLGTLANALAHRLAGRGTLGPLLVVPIAVPLLLAATQVLQAARLDKPASGWLLLVLTVDLAAALLMLLLARHLEDLA</sequence>
<dbReference type="Pfam" id="PF03379">
    <property type="entry name" value="CcmB"/>
    <property type="match status" value="1"/>
</dbReference>
<dbReference type="GO" id="GO:0015232">
    <property type="term" value="F:heme transmembrane transporter activity"/>
    <property type="evidence" value="ECO:0007669"/>
    <property type="project" value="InterPro"/>
</dbReference>
<dbReference type="EMBL" id="CP045929">
    <property type="protein sequence ID" value="QGK72243.1"/>
    <property type="molecule type" value="Genomic_DNA"/>
</dbReference>